<feature type="transmembrane region" description="Helical" evidence="1">
    <location>
        <begin position="137"/>
        <end position="158"/>
    </location>
</feature>
<dbReference type="Proteomes" id="UP000255297">
    <property type="component" value="Unassembled WGS sequence"/>
</dbReference>
<dbReference type="EMBL" id="UGPB01000001">
    <property type="protein sequence ID" value="STY29342.1"/>
    <property type="molecule type" value="Genomic_DNA"/>
</dbReference>
<sequence>MALFSQKPTLESILEIFLKVKELLNHIDEDEKSLFLQMLQLRRADFDKALEINKSLAEKERILAQYHRFAHTVHSCLSRPSQLAFYIDLYHKQQYYPVGITEVIEEPVRHKLSLAASILGAAIILASLVSFPFNPLIGAILLPIGITLLAPAIASIMTPDPLNTLPKKEEEKAIFQLGAQLMDPSLFFDETQNNERQIITII</sequence>
<proteinExistence type="predicted"/>
<evidence type="ECO:0000313" key="3">
    <source>
        <dbReference type="Proteomes" id="UP000255297"/>
    </source>
</evidence>
<organism evidence="2 3">
    <name type="scientific">Legionella wadsworthii</name>
    <dbReference type="NCBI Taxonomy" id="28088"/>
    <lineage>
        <taxon>Bacteria</taxon>
        <taxon>Pseudomonadati</taxon>
        <taxon>Pseudomonadota</taxon>
        <taxon>Gammaproteobacteria</taxon>
        <taxon>Legionellales</taxon>
        <taxon>Legionellaceae</taxon>
        <taxon>Legionella</taxon>
    </lineage>
</organism>
<gene>
    <name evidence="2" type="ORF">NCTC11532_01527</name>
</gene>
<dbReference type="OrthoDB" id="5653474at2"/>
<keyword evidence="1" id="KW-0812">Transmembrane</keyword>
<dbReference type="AlphaFoldDB" id="A0A378LU25"/>
<feature type="transmembrane region" description="Helical" evidence="1">
    <location>
        <begin position="112"/>
        <end position="131"/>
    </location>
</feature>
<protein>
    <submittedName>
        <fullName evidence="2">Integral membrane protein (PIN domain superfamily)</fullName>
    </submittedName>
</protein>
<evidence type="ECO:0000256" key="1">
    <source>
        <dbReference type="SAM" id="Phobius"/>
    </source>
</evidence>
<keyword evidence="3" id="KW-1185">Reference proteome</keyword>
<dbReference type="STRING" id="1122170.GCA_000701265_00959"/>
<name>A0A378LU25_9GAMM</name>
<reference evidence="2 3" key="1">
    <citation type="submission" date="2018-06" db="EMBL/GenBank/DDBJ databases">
        <authorList>
            <consortium name="Pathogen Informatics"/>
            <person name="Doyle S."/>
        </authorList>
    </citation>
    <scope>NUCLEOTIDE SEQUENCE [LARGE SCALE GENOMIC DNA]</scope>
    <source>
        <strain evidence="2 3">NCTC11532</strain>
    </source>
</reference>
<evidence type="ECO:0000313" key="2">
    <source>
        <dbReference type="EMBL" id="STY29342.1"/>
    </source>
</evidence>
<keyword evidence="1" id="KW-0472">Membrane</keyword>
<keyword evidence="1" id="KW-1133">Transmembrane helix</keyword>
<accession>A0A378LU25</accession>